<evidence type="ECO:0000313" key="2">
    <source>
        <dbReference type="EMBL" id="VFJ98885.1"/>
    </source>
</evidence>
<proteinExistence type="predicted"/>
<evidence type="ECO:0000256" key="1">
    <source>
        <dbReference type="SAM" id="Phobius"/>
    </source>
</evidence>
<name>A0A450V2C9_9GAMM</name>
<accession>A0A450V2C9</accession>
<gene>
    <name evidence="2" type="ORF">BECKLFY1418A_GA0070994_10903</name>
</gene>
<keyword evidence="1" id="KW-0472">Membrane</keyword>
<protein>
    <submittedName>
        <fullName evidence="2">Uncharacterized protein</fullName>
    </submittedName>
</protein>
<dbReference type="AlphaFoldDB" id="A0A450V2C9"/>
<keyword evidence="1" id="KW-1133">Transmembrane helix</keyword>
<keyword evidence="1" id="KW-0812">Transmembrane</keyword>
<organism evidence="2">
    <name type="scientific">Candidatus Kentrum sp. LFY</name>
    <dbReference type="NCBI Taxonomy" id="2126342"/>
    <lineage>
        <taxon>Bacteria</taxon>
        <taxon>Pseudomonadati</taxon>
        <taxon>Pseudomonadota</taxon>
        <taxon>Gammaproteobacteria</taxon>
        <taxon>Candidatus Kentrum</taxon>
    </lineage>
</organism>
<sequence length="57" mass="6478">MNYIFSIGIILILLIGWVTVQYVYRYFAVRHPELGPYRDELGSCGDCGCGIDSCTRE</sequence>
<reference evidence="2" key="1">
    <citation type="submission" date="2019-02" db="EMBL/GenBank/DDBJ databases">
        <authorList>
            <person name="Gruber-Vodicka R. H."/>
            <person name="Seah K. B. B."/>
        </authorList>
    </citation>
    <scope>NUCLEOTIDE SEQUENCE</scope>
    <source>
        <strain evidence="2">BECK_M6</strain>
    </source>
</reference>
<feature type="transmembrane region" description="Helical" evidence="1">
    <location>
        <begin position="6"/>
        <end position="24"/>
    </location>
</feature>
<dbReference type="EMBL" id="CAADFH010000090">
    <property type="protein sequence ID" value="VFJ98885.1"/>
    <property type="molecule type" value="Genomic_DNA"/>
</dbReference>